<keyword evidence="4 7" id="KW-1133">Transmembrane helix</keyword>
<organism evidence="8 9">
    <name type="scientific">Acetatifactor muris</name>
    <dbReference type="NCBI Taxonomy" id="879566"/>
    <lineage>
        <taxon>Bacteria</taxon>
        <taxon>Bacillati</taxon>
        <taxon>Bacillota</taxon>
        <taxon>Clostridia</taxon>
        <taxon>Lachnospirales</taxon>
        <taxon>Lachnospiraceae</taxon>
        <taxon>Acetatifactor</taxon>
    </lineage>
</organism>
<evidence type="ECO:0000256" key="4">
    <source>
        <dbReference type="ARBA" id="ARBA00022989"/>
    </source>
</evidence>
<evidence type="ECO:0000256" key="7">
    <source>
        <dbReference type="SAM" id="Phobius"/>
    </source>
</evidence>
<dbReference type="EMBL" id="OFSM01000019">
    <property type="protein sequence ID" value="SOY30754.1"/>
    <property type="molecule type" value="Genomic_DNA"/>
</dbReference>
<feature type="region of interest" description="Disordered" evidence="6">
    <location>
        <begin position="1"/>
        <end position="31"/>
    </location>
</feature>
<dbReference type="AlphaFoldDB" id="A0A2K4ZJU1"/>
<evidence type="ECO:0000313" key="9">
    <source>
        <dbReference type="Proteomes" id="UP000236311"/>
    </source>
</evidence>
<protein>
    <recommendedName>
        <fullName evidence="10">Fusaric acid resistance protein family protein</fullName>
    </recommendedName>
</protein>
<keyword evidence="2" id="KW-1003">Cell membrane</keyword>
<gene>
    <name evidence="8" type="ORF">AMURIS_03485</name>
</gene>
<dbReference type="OrthoDB" id="1653617at2"/>
<evidence type="ECO:0000256" key="2">
    <source>
        <dbReference type="ARBA" id="ARBA00022475"/>
    </source>
</evidence>
<dbReference type="GO" id="GO:0005886">
    <property type="term" value="C:plasma membrane"/>
    <property type="evidence" value="ECO:0007669"/>
    <property type="project" value="UniProtKB-SubCell"/>
</dbReference>
<evidence type="ECO:0000313" key="8">
    <source>
        <dbReference type="EMBL" id="SOY30754.1"/>
    </source>
</evidence>
<evidence type="ECO:0000256" key="1">
    <source>
        <dbReference type="ARBA" id="ARBA00004651"/>
    </source>
</evidence>
<evidence type="ECO:0000256" key="3">
    <source>
        <dbReference type="ARBA" id="ARBA00022692"/>
    </source>
</evidence>
<name>A0A2K4ZJU1_9FIRM</name>
<dbReference type="Pfam" id="PF06081">
    <property type="entry name" value="ArAE_1"/>
    <property type="match status" value="1"/>
</dbReference>
<keyword evidence="5 7" id="KW-0472">Membrane</keyword>
<dbReference type="Proteomes" id="UP000236311">
    <property type="component" value="Unassembled WGS sequence"/>
</dbReference>
<evidence type="ECO:0000256" key="6">
    <source>
        <dbReference type="SAM" id="MobiDB-lite"/>
    </source>
</evidence>
<evidence type="ECO:0000256" key="5">
    <source>
        <dbReference type="ARBA" id="ARBA00023136"/>
    </source>
</evidence>
<accession>A0A2K4ZJU1</accession>
<keyword evidence="9" id="KW-1185">Reference proteome</keyword>
<reference evidence="8 9" key="1">
    <citation type="submission" date="2018-01" db="EMBL/GenBank/DDBJ databases">
        <authorList>
            <person name="Gaut B.S."/>
            <person name="Morton B.R."/>
            <person name="Clegg M.T."/>
            <person name="Duvall M.R."/>
        </authorList>
    </citation>
    <scope>NUCLEOTIDE SEQUENCE [LARGE SCALE GENOMIC DNA]</scope>
    <source>
        <strain evidence="8">GP69</strain>
    </source>
</reference>
<comment type="subcellular location">
    <subcellularLocation>
        <location evidence="1">Cell membrane</location>
        <topology evidence="1">Multi-pass membrane protein</topology>
    </subcellularLocation>
</comment>
<feature type="transmembrane region" description="Helical" evidence="7">
    <location>
        <begin position="120"/>
        <end position="141"/>
    </location>
</feature>
<proteinExistence type="predicted"/>
<dbReference type="RefSeq" id="WP_103240776.1">
    <property type="nucleotide sequence ID" value="NZ_JANJZD010000019.1"/>
</dbReference>
<feature type="transmembrane region" description="Helical" evidence="7">
    <location>
        <begin position="91"/>
        <end position="108"/>
    </location>
</feature>
<feature type="transmembrane region" description="Helical" evidence="7">
    <location>
        <begin position="167"/>
        <end position="188"/>
    </location>
</feature>
<keyword evidence="3 7" id="KW-0812">Transmembrane</keyword>
<feature type="compositionally biased region" description="Polar residues" evidence="6">
    <location>
        <begin position="1"/>
        <end position="24"/>
    </location>
</feature>
<evidence type="ECO:0008006" key="10">
    <source>
        <dbReference type="Google" id="ProtNLM"/>
    </source>
</evidence>
<dbReference type="InterPro" id="IPR010343">
    <property type="entry name" value="ArAE_1"/>
</dbReference>
<sequence>MKSNRTQQNTTISEYSEKQNTIISPQPERHTPIHAPLPGLGLRSLKTALAAMLTALLYAFLPDSNPTFACIGAVFGMGADMEESRRSGGNRFFGTIIGGFIGLGLYWLEHLAFPEGCYWLRLPLIFLGIVILIALCVLFHWPGGVQPGGVVLCIILFNTPAHHIDYAIHRMLDTGVGVLIALAVNYLLPRNRLEHWFHLEQKKKEENR</sequence>